<evidence type="ECO:0000313" key="3">
    <source>
        <dbReference type="EMBL" id="RNF84157.1"/>
    </source>
</evidence>
<proteinExistence type="predicted"/>
<dbReference type="EMBL" id="RIBS01000003">
    <property type="protein sequence ID" value="RNF84157.1"/>
    <property type="molecule type" value="Genomic_DNA"/>
</dbReference>
<evidence type="ECO:0000256" key="1">
    <source>
        <dbReference type="SAM" id="MobiDB-lite"/>
    </source>
</evidence>
<organism evidence="3 4">
    <name type="scientific">Montanilutibacter psychrotolerans</name>
    <dbReference type="NCBI Taxonomy" id="1327343"/>
    <lineage>
        <taxon>Bacteria</taxon>
        <taxon>Pseudomonadati</taxon>
        <taxon>Pseudomonadota</taxon>
        <taxon>Gammaproteobacteria</taxon>
        <taxon>Lysobacterales</taxon>
        <taxon>Lysobacteraceae</taxon>
        <taxon>Montanilutibacter</taxon>
    </lineage>
</organism>
<accession>A0A3M8SS51</accession>
<evidence type="ECO:0000313" key="4">
    <source>
        <dbReference type="Proteomes" id="UP000267049"/>
    </source>
</evidence>
<keyword evidence="4" id="KW-1185">Reference proteome</keyword>
<gene>
    <name evidence="3" type="ORF">EER27_07060</name>
</gene>
<feature type="signal peptide" evidence="2">
    <location>
        <begin position="1"/>
        <end position="20"/>
    </location>
</feature>
<name>A0A3M8SS51_9GAMM</name>
<dbReference type="Proteomes" id="UP000267049">
    <property type="component" value="Unassembled WGS sequence"/>
</dbReference>
<feature type="compositionally biased region" description="Polar residues" evidence="1">
    <location>
        <begin position="12"/>
        <end position="25"/>
    </location>
</feature>
<feature type="chain" id="PRO_5018034662" description="Secreted protein" evidence="2">
    <location>
        <begin position="21"/>
        <end position="165"/>
    </location>
</feature>
<dbReference type="AlphaFoldDB" id="A0A3M8SS51"/>
<evidence type="ECO:0008006" key="5">
    <source>
        <dbReference type="Google" id="ProtNLM"/>
    </source>
</evidence>
<evidence type="ECO:0000256" key="2">
    <source>
        <dbReference type="SAM" id="SignalP"/>
    </source>
</evidence>
<reference evidence="3 4" key="1">
    <citation type="submission" date="2018-11" db="EMBL/GenBank/DDBJ databases">
        <title>Lysobacter cryohumiis sp. nov., isolated from soil in the Tianshan Mountains, Xinjiang, China.</title>
        <authorList>
            <person name="Luo Y."/>
            <person name="Sheng H."/>
        </authorList>
    </citation>
    <scope>NUCLEOTIDE SEQUENCE [LARGE SCALE GENOMIC DNA]</scope>
    <source>
        <strain evidence="3 4">ZS60</strain>
    </source>
</reference>
<keyword evidence="2" id="KW-0732">Signal</keyword>
<comment type="caution">
    <text evidence="3">The sequence shown here is derived from an EMBL/GenBank/DDBJ whole genome shotgun (WGS) entry which is preliminary data.</text>
</comment>
<protein>
    <recommendedName>
        <fullName evidence="5">Secreted protein</fullName>
    </recommendedName>
</protein>
<sequence length="165" mass="16493">MSLLLALAACTQSGPPAASANTAIGTAQEEVPPPAKPATDTPPQESQPPASDPAMTPRDIGSMGDAVPPQRAADPAKPTPPASPESPASGTLACNSDSECTIKNVGSCCGAKPACVHVDAPVDPEGVTAKCARDGMASICGFEEITSCQCVNHECQGKGSAMEVH</sequence>
<feature type="region of interest" description="Disordered" evidence="1">
    <location>
        <begin position="12"/>
        <end position="93"/>
    </location>
</feature>